<gene>
    <name evidence="1" type="ORF">JL102_10130</name>
</gene>
<name>A0A937F8D6_9BACT</name>
<sequence length="310" mass="35922">MSSRIDKHFSVEQYPFLNTSKAALIYNSETYLSIYNTHNLFRFSLVKDNQEVIFIHFYISGAEAYNARYSGIASFDGPEINSENIAILITYLQDWGSKNGVQRFMIKNAPDFYYPDELNLENVLIQNGIELSLSELNQHIKVTHADYFALLKKNEKKRLRKCHNKGFTFRQLEVSFLSSAYDIIKQNRALKGYPMTMSYEDLLKMYKNFPDQYLLFGVFDDKTLIAVAVSIKVSDQVLYNFYHGDDFKYRTYSPIVMVLQGVYNYCQKLQIRFLDLGISSVSGVLNEGLYAFKRNCGAEDGKRNIFTLSL</sequence>
<dbReference type="AlphaFoldDB" id="A0A937F8D6"/>
<dbReference type="EMBL" id="JAESIY010000005">
    <property type="protein sequence ID" value="MBL3656489.1"/>
    <property type="molecule type" value="Genomic_DNA"/>
</dbReference>
<comment type="caution">
    <text evidence="1">The sequence shown here is derived from an EMBL/GenBank/DDBJ whole genome shotgun (WGS) entry which is preliminary data.</text>
</comment>
<proteinExistence type="predicted"/>
<dbReference type="RefSeq" id="WP_202244283.1">
    <property type="nucleotide sequence ID" value="NZ_JAESIY010000005.1"/>
</dbReference>
<accession>A0A937F8D6</accession>
<evidence type="ECO:0000313" key="1">
    <source>
        <dbReference type="EMBL" id="MBL3656489.1"/>
    </source>
</evidence>
<dbReference type="Proteomes" id="UP000659388">
    <property type="component" value="Unassembled WGS sequence"/>
</dbReference>
<reference evidence="1" key="1">
    <citation type="submission" date="2021-01" db="EMBL/GenBank/DDBJ databases">
        <title>Fulvivirga kasyanovii gen. nov., sp nov., a novel member of the phylum Bacteroidetes isolated from seawater in a mussel farm.</title>
        <authorList>
            <person name="Zhao L.-H."/>
            <person name="Wang Z.-J."/>
        </authorList>
    </citation>
    <scope>NUCLEOTIDE SEQUENCE</scope>
    <source>
        <strain evidence="1">2943</strain>
    </source>
</reference>
<dbReference type="Gene3D" id="3.40.630.30">
    <property type="match status" value="1"/>
</dbReference>
<evidence type="ECO:0000313" key="2">
    <source>
        <dbReference type="Proteomes" id="UP000659388"/>
    </source>
</evidence>
<keyword evidence="2" id="KW-1185">Reference proteome</keyword>
<protein>
    <submittedName>
        <fullName evidence="1">Uncharacterized protein</fullName>
    </submittedName>
</protein>
<dbReference type="SUPFAM" id="SSF55729">
    <property type="entry name" value="Acyl-CoA N-acyltransferases (Nat)"/>
    <property type="match status" value="1"/>
</dbReference>
<organism evidence="1 2">
    <name type="scientific">Fulvivirga sediminis</name>
    <dbReference type="NCBI Taxonomy" id="2803949"/>
    <lineage>
        <taxon>Bacteria</taxon>
        <taxon>Pseudomonadati</taxon>
        <taxon>Bacteroidota</taxon>
        <taxon>Cytophagia</taxon>
        <taxon>Cytophagales</taxon>
        <taxon>Fulvivirgaceae</taxon>
        <taxon>Fulvivirga</taxon>
    </lineage>
</organism>
<dbReference type="InterPro" id="IPR016181">
    <property type="entry name" value="Acyl_CoA_acyltransferase"/>
</dbReference>